<keyword evidence="3 15" id="KW-0813">Transport</keyword>
<feature type="non-terminal residue" evidence="17">
    <location>
        <position position="1"/>
    </location>
</feature>
<evidence type="ECO:0000256" key="2">
    <source>
        <dbReference type="ARBA" id="ARBA00007333"/>
    </source>
</evidence>
<evidence type="ECO:0000256" key="14">
    <source>
        <dbReference type="ARBA" id="ARBA00074682"/>
    </source>
</evidence>
<keyword evidence="11 15" id="KW-0066">ATP synthesis</keyword>
<dbReference type="PANTHER" id="PTHR12427">
    <property type="entry name" value="ATP SYNTHASE E CHAIN, MITOCHONDRIAL"/>
    <property type="match status" value="1"/>
</dbReference>
<evidence type="ECO:0000256" key="10">
    <source>
        <dbReference type="ARBA" id="ARBA00023136"/>
    </source>
</evidence>
<comment type="function">
    <text evidence="12 15">Subunit e, of the mitochondrial membrane ATP synthase complex (F(1)F(0) ATP synthase or Complex V) that produces ATP from ADP in the presence of a proton gradient across the membrane which is generated by electron transport complexes of the respiratory chain. ATP synthase complex consist of a soluble F(1) head domain - the catalytic core - and a membrane F(1) domain - the membrane proton channel. These two domains are linked by a central stalk rotating inside the F(1) region and a stationary peripheral stalk. During catalysis, ATP synthesis in the catalytic domain of F(1) is coupled via a rotary mechanism of the central stalk subunits to proton translocation. In vivo, can only synthesize ATP although its ATP hydrolase activity can be activated artificially in vitro. Part of the complex F(0) domain.</text>
</comment>
<keyword evidence="16" id="KW-0175">Coiled coil</keyword>
<keyword evidence="8 15" id="KW-0406">Ion transport</keyword>
<dbReference type="OMA" id="MHAIDIL"/>
<reference evidence="17 19" key="1">
    <citation type="journal article" date="2013" name="Genome Biol.">
        <title>Draft genome of the mountain pine beetle, Dendroctonus ponderosae Hopkins, a major forest pest.</title>
        <authorList>
            <person name="Keeling C.I."/>
            <person name="Yuen M.M."/>
            <person name="Liao N.Y."/>
            <person name="Docking T.R."/>
            <person name="Chan S.K."/>
            <person name="Taylor G.A."/>
            <person name="Palmquist D.L."/>
            <person name="Jackman S.D."/>
            <person name="Nguyen A."/>
            <person name="Li M."/>
            <person name="Henderson H."/>
            <person name="Janes J.K."/>
            <person name="Zhao Y."/>
            <person name="Pandoh P."/>
            <person name="Moore R."/>
            <person name="Sperling F.A."/>
            <person name="Huber D.P."/>
            <person name="Birol I."/>
            <person name="Jones S.J."/>
            <person name="Bohlmann J."/>
        </authorList>
    </citation>
    <scope>NUCLEOTIDE SEQUENCE</scope>
</reference>
<evidence type="ECO:0000256" key="9">
    <source>
        <dbReference type="ARBA" id="ARBA00023128"/>
    </source>
</evidence>
<dbReference type="GO" id="GO:0045259">
    <property type="term" value="C:proton-transporting ATP synthase complex"/>
    <property type="evidence" value="ECO:0007669"/>
    <property type="project" value="UniProtKB-UniRule"/>
</dbReference>
<dbReference type="KEGG" id="dpa:109535852"/>
<dbReference type="PANTHER" id="PTHR12427:SF1">
    <property type="entry name" value="ATP SYNTHASE SUBUNIT E, MITOCHONDRIAL"/>
    <property type="match status" value="1"/>
</dbReference>
<proteinExistence type="inferred from homology"/>
<evidence type="ECO:0000256" key="11">
    <source>
        <dbReference type="ARBA" id="ARBA00023310"/>
    </source>
</evidence>
<dbReference type="EnsemblMetazoa" id="XM_019901866.1">
    <property type="protein sequence ID" value="XP_019757425.1"/>
    <property type="gene ID" value="LOC109535852"/>
</dbReference>
<evidence type="ECO:0000256" key="3">
    <source>
        <dbReference type="ARBA" id="ARBA00022448"/>
    </source>
</evidence>
<keyword evidence="19" id="KW-1185">Reference proteome</keyword>
<evidence type="ECO:0000313" key="17">
    <source>
        <dbReference type="EMBL" id="ENN78617.1"/>
    </source>
</evidence>
<dbReference type="Proteomes" id="UP000019118">
    <property type="component" value="Unassembled WGS sequence"/>
</dbReference>
<dbReference type="GO" id="GO:0015078">
    <property type="term" value="F:proton transmembrane transporter activity"/>
    <property type="evidence" value="ECO:0007669"/>
    <property type="project" value="InterPro"/>
</dbReference>
<evidence type="ECO:0000256" key="4">
    <source>
        <dbReference type="ARBA" id="ARBA00022547"/>
    </source>
</evidence>
<keyword evidence="6 15" id="KW-0999">Mitochondrion inner membrane</keyword>
<reference evidence="18" key="2">
    <citation type="submission" date="2024-08" db="UniProtKB">
        <authorList>
            <consortium name="EnsemblMetazoa"/>
        </authorList>
    </citation>
    <scope>IDENTIFICATION</scope>
</reference>
<dbReference type="AlphaFoldDB" id="N6UJ23"/>
<keyword evidence="7" id="KW-0007">Acetylation</keyword>
<keyword evidence="4 15" id="KW-0138">CF(0)</keyword>
<protein>
    <recommendedName>
        <fullName evidence="14 15">ATP synthase F(0) complex subunit e, mitochondrial</fullName>
    </recommendedName>
</protein>
<keyword evidence="9 15" id="KW-0496">Mitochondrion</keyword>
<evidence type="ECO:0000313" key="19">
    <source>
        <dbReference type="Proteomes" id="UP000019118"/>
    </source>
</evidence>
<dbReference type="Pfam" id="PF05680">
    <property type="entry name" value="ATP-synt_E"/>
    <property type="match status" value="1"/>
</dbReference>
<gene>
    <name evidence="18" type="primary">109535852</name>
    <name evidence="17" type="ORF">YQE_04921</name>
</gene>
<dbReference type="EMBL" id="KB740857">
    <property type="protein sequence ID" value="ENN78617.1"/>
    <property type="molecule type" value="Genomic_DNA"/>
</dbReference>
<comment type="subunit">
    <text evidence="15">F-type ATPases have 2 components, CF(1) - the catalytic core - and CF(0) - the membrane proton channel. CF(1) and CF(0) have multiple subunits.</text>
</comment>
<evidence type="ECO:0000256" key="12">
    <source>
        <dbReference type="ARBA" id="ARBA00057306"/>
    </source>
</evidence>
<accession>N6UJ23</accession>
<dbReference type="OrthoDB" id="9982108at2759"/>
<dbReference type="InterPro" id="IPR008386">
    <property type="entry name" value="ATP_synth_F0_esu_mt"/>
</dbReference>
<evidence type="ECO:0000256" key="16">
    <source>
        <dbReference type="SAM" id="Coils"/>
    </source>
</evidence>
<dbReference type="GO" id="GO:0005743">
    <property type="term" value="C:mitochondrial inner membrane"/>
    <property type="evidence" value="ECO:0007669"/>
    <property type="project" value="UniProtKB-SubCell"/>
</dbReference>
<evidence type="ECO:0000313" key="18">
    <source>
        <dbReference type="EnsemblMetazoa" id="XP_019757425.1"/>
    </source>
</evidence>
<dbReference type="HOGENOM" id="CLU_180903_1_0_1"/>
<evidence type="ECO:0000256" key="15">
    <source>
        <dbReference type="RuleBase" id="RU367005"/>
    </source>
</evidence>
<evidence type="ECO:0000256" key="6">
    <source>
        <dbReference type="ARBA" id="ARBA00022792"/>
    </source>
</evidence>
<comment type="similarity">
    <text evidence="2 15">Belongs to the ATPase e subunit family.</text>
</comment>
<comment type="subunit">
    <text evidence="13">Component of the ATP synthase complex composed at least of ATP5F1A/subunit alpha, ATP5F1B/subunit beta, ATP5MC1/subunit c (homooctomer), MT-ATP6/subunit a, MT-ATP8/subunit 8, ATP5ME/subunit e, ATP5MF/subunit f, ATP5MG/subunit g, ATP5MK/subunit k, ATP5MJ/subunit j, ATP5F1C/subunit gamma, ATP5F1D/subunit delta, ATP5F1E/subunit epsilon, ATP5PF/subunit F6, ATP5PB/subunit b, ATP5PD/subunit d, ATP5PO/subunit OSCP. ATP synthase complex consists of a soluble F(1) head domain (subunits alpha(3) and beta(3)) - the catalytic core - and a membrane F(0) domain - the membrane proton channel (subunits c, a, 8, e, f, g, k and j). These two domains are linked by a central stalk (subunits gamma, delta, and epsilon) rotating inside the F1 region and a stationary peripheral stalk (subunits F6, b, d, and OSCP).</text>
</comment>
<dbReference type="GO" id="GO:0015986">
    <property type="term" value="P:proton motive force-driven ATP synthesis"/>
    <property type="evidence" value="ECO:0007669"/>
    <property type="project" value="InterPro"/>
</dbReference>
<evidence type="ECO:0000256" key="1">
    <source>
        <dbReference type="ARBA" id="ARBA00004273"/>
    </source>
</evidence>
<name>N6UJ23_DENPD</name>
<feature type="coiled-coil region" evidence="16">
    <location>
        <begin position="36"/>
        <end position="63"/>
    </location>
</feature>
<organism evidence="17">
    <name type="scientific">Dendroctonus ponderosae</name>
    <name type="common">Mountain pine beetle</name>
    <dbReference type="NCBI Taxonomy" id="77166"/>
    <lineage>
        <taxon>Eukaryota</taxon>
        <taxon>Metazoa</taxon>
        <taxon>Ecdysozoa</taxon>
        <taxon>Arthropoda</taxon>
        <taxon>Hexapoda</taxon>
        <taxon>Insecta</taxon>
        <taxon>Pterygota</taxon>
        <taxon>Neoptera</taxon>
        <taxon>Endopterygota</taxon>
        <taxon>Coleoptera</taxon>
        <taxon>Polyphaga</taxon>
        <taxon>Cucujiformia</taxon>
        <taxon>Curculionidae</taxon>
        <taxon>Scolytinae</taxon>
        <taxon>Dendroctonus</taxon>
    </lineage>
</organism>
<evidence type="ECO:0000256" key="8">
    <source>
        <dbReference type="ARBA" id="ARBA00023065"/>
    </source>
</evidence>
<evidence type="ECO:0000256" key="13">
    <source>
        <dbReference type="ARBA" id="ARBA00064647"/>
    </source>
</evidence>
<comment type="subcellular location">
    <subcellularLocation>
        <location evidence="1 15">Mitochondrion inner membrane</location>
    </subcellularLocation>
</comment>
<keyword evidence="5 15" id="KW-0375">Hydrogen ion transport</keyword>
<evidence type="ECO:0000256" key="7">
    <source>
        <dbReference type="ARBA" id="ARBA00022990"/>
    </source>
</evidence>
<evidence type="ECO:0000256" key="5">
    <source>
        <dbReference type="ARBA" id="ARBA00022781"/>
    </source>
</evidence>
<sequence length="78" mass="8749">MSTLAAPVRVSPVIKFFRWSLLGTGVVYGAFHQSRLGKKEAALREAEAKQKIIRDEKLAIEKKLAADREIRELEALAK</sequence>
<keyword evidence="10" id="KW-0472">Membrane</keyword>